<dbReference type="AlphaFoldDB" id="I3S4D2"/>
<name>I3S4D2_LOTJA</name>
<organism evidence="1">
    <name type="scientific">Lotus japonicus</name>
    <name type="common">Lotus corniculatus var. japonicus</name>
    <dbReference type="NCBI Taxonomy" id="34305"/>
    <lineage>
        <taxon>Eukaryota</taxon>
        <taxon>Viridiplantae</taxon>
        <taxon>Streptophyta</taxon>
        <taxon>Embryophyta</taxon>
        <taxon>Tracheophyta</taxon>
        <taxon>Spermatophyta</taxon>
        <taxon>Magnoliopsida</taxon>
        <taxon>eudicotyledons</taxon>
        <taxon>Gunneridae</taxon>
        <taxon>Pentapetalae</taxon>
        <taxon>rosids</taxon>
        <taxon>fabids</taxon>
        <taxon>Fabales</taxon>
        <taxon>Fabaceae</taxon>
        <taxon>Papilionoideae</taxon>
        <taxon>50 kb inversion clade</taxon>
        <taxon>NPAAA clade</taxon>
        <taxon>Hologalegina</taxon>
        <taxon>robinioid clade</taxon>
        <taxon>Loteae</taxon>
        <taxon>Lotus</taxon>
    </lineage>
</organism>
<reference evidence="1" key="1">
    <citation type="submission" date="2012-05" db="EMBL/GenBank/DDBJ databases">
        <authorList>
            <person name="Krishnakumar V."/>
            <person name="Cheung F."/>
            <person name="Xiao Y."/>
            <person name="Chan A."/>
            <person name="Moskal W.A."/>
            <person name="Town C.D."/>
        </authorList>
    </citation>
    <scope>NUCLEOTIDE SEQUENCE</scope>
</reference>
<sequence>MENTLFILRLIPTVGTWFEPNIPIMVSYWPPPAIEPTCVKTIHPFKEIRILE</sequence>
<evidence type="ECO:0000313" key="1">
    <source>
        <dbReference type="EMBL" id="AFK35124.1"/>
    </source>
</evidence>
<protein>
    <submittedName>
        <fullName evidence="1">Uncharacterized protein</fullName>
    </submittedName>
</protein>
<accession>I3S4D2</accession>
<proteinExistence type="evidence at transcript level"/>
<dbReference type="EMBL" id="BT135329">
    <property type="protein sequence ID" value="AFK35124.1"/>
    <property type="molecule type" value="mRNA"/>
</dbReference>